<dbReference type="RefSeq" id="WP_083372134.1">
    <property type="nucleotide sequence ID" value="NZ_LT629776.1"/>
</dbReference>
<dbReference type="InterPro" id="IPR011009">
    <property type="entry name" value="Kinase-like_dom_sf"/>
</dbReference>
<organism evidence="3 4">
    <name type="scientific">Paraoerskovia marina</name>
    <dbReference type="NCBI Taxonomy" id="545619"/>
    <lineage>
        <taxon>Bacteria</taxon>
        <taxon>Bacillati</taxon>
        <taxon>Actinomycetota</taxon>
        <taxon>Actinomycetes</taxon>
        <taxon>Micrococcales</taxon>
        <taxon>Cellulomonadaceae</taxon>
        <taxon>Paraoerskovia</taxon>
    </lineage>
</organism>
<keyword evidence="2" id="KW-1133">Transmembrane helix</keyword>
<reference evidence="3 4" key="1">
    <citation type="submission" date="2016-10" db="EMBL/GenBank/DDBJ databases">
        <authorList>
            <person name="de Groot N.N."/>
        </authorList>
    </citation>
    <scope>NUCLEOTIDE SEQUENCE [LARGE SCALE GENOMIC DNA]</scope>
    <source>
        <strain evidence="3 4">DSM 22126</strain>
    </source>
</reference>
<evidence type="ECO:0008006" key="5">
    <source>
        <dbReference type="Google" id="ProtNLM"/>
    </source>
</evidence>
<dbReference type="Proteomes" id="UP000185663">
    <property type="component" value="Chromosome I"/>
</dbReference>
<dbReference type="Gene3D" id="1.10.510.10">
    <property type="entry name" value="Transferase(Phosphotransferase) domain 1"/>
    <property type="match status" value="1"/>
</dbReference>
<dbReference type="eggNOG" id="COG0515">
    <property type="taxonomic scope" value="Bacteria"/>
</dbReference>
<sequence length="459" mass="47707">MRAPATRLARLRHRPPSAAGEDAVVPPEILALTEVRGWTFHGSAGDSEGWRLRDGAGARMLARAVPDAAASRLAVLVRLRDVHVEPVLEIVESPSVALVPDSEDITLAELTLLRGQLDPGELARLGASVGAGLAAIHAAHLTYGPLTASDILVSPDGRARLAVRLDAADERNPADDVADAARVVARSGAAGSGLAGVLADAQDPVPWSRPDAVAFAGRCQDTADQCPLRVPDGAEIAGALSARALGADPARGPLPRRRELRAVRREPRARRRWLLVLPVLAAIAVGAVLLVGTETFARAGAGDTETADPVPDTASSGAEDAPGTRPVDHAASIEQIAGELTVARLEALGGDGDIADVTVAGSPAAAEDSAFVERLTAQDVEFVGLTGVVQDAVLENPEVHDPAGEAFDADADARVRVTYVVEAHEQRTGSGTTAVEPQEQTDVLVLQRVGTTWLVRDVE</sequence>
<protein>
    <recommendedName>
        <fullName evidence="5">Protein kinase domain-containing protein</fullName>
    </recommendedName>
</protein>
<evidence type="ECO:0000256" key="2">
    <source>
        <dbReference type="SAM" id="Phobius"/>
    </source>
</evidence>
<keyword evidence="2" id="KW-0472">Membrane</keyword>
<feature type="transmembrane region" description="Helical" evidence="2">
    <location>
        <begin position="273"/>
        <end position="292"/>
    </location>
</feature>
<dbReference type="AlphaFoldDB" id="A0A1H1S401"/>
<evidence type="ECO:0000313" key="4">
    <source>
        <dbReference type="Proteomes" id="UP000185663"/>
    </source>
</evidence>
<feature type="region of interest" description="Disordered" evidence="1">
    <location>
        <begin position="301"/>
        <end position="326"/>
    </location>
</feature>
<dbReference type="EMBL" id="LT629776">
    <property type="protein sequence ID" value="SDS42810.1"/>
    <property type="molecule type" value="Genomic_DNA"/>
</dbReference>
<proteinExistence type="predicted"/>
<gene>
    <name evidence="3" type="ORF">SAMN04489860_1529</name>
</gene>
<keyword evidence="2" id="KW-0812">Transmembrane</keyword>
<name>A0A1H1S401_9CELL</name>
<keyword evidence="4" id="KW-1185">Reference proteome</keyword>
<accession>A0A1H1S401</accession>
<feature type="region of interest" description="Disordered" evidence="1">
    <location>
        <begin position="1"/>
        <end position="20"/>
    </location>
</feature>
<dbReference type="STRING" id="545619.SAMN04489860_1529"/>
<evidence type="ECO:0000313" key="3">
    <source>
        <dbReference type="EMBL" id="SDS42810.1"/>
    </source>
</evidence>
<dbReference type="SUPFAM" id="SSF56112">
    <property type="entry name" value="Protein kinase-like (PK-like)"/>
    <property type="match status" value="1"/>
</dbReference>
<evidence type="ECO:0000256" key="1">
    <source>
        <dbReference type="SAM" id="MobiDB-lite"/>
    </source>
</evidence>